<reference evidence="1 2" key="1">
    <citation type="submission" date="2020-08" db="EMBL/GenBank/DDBJ databases">
        <title>Edaphobacter telluris sp. nov. and Acidobacterium dinghuensis sp. nov., two acidobacteria isolated from forest soil.</title>
        <authorList>
            <person name="Fu J."/>
            <person name="Qiu L."/>
        </authorList>
    </citation>
    <scope>NUCLEOTIDE SEQUENCE [LARGE SCALE GENOMIC DNA]</scope>
    <source>
        <strain evidence="1">4Y35</strain>
    </source>
</reference>
<dbReference type="AlphaFoldDB" id="A0A7G8BQT7"/>
<protein>
    <submittedName>
        <fullName evidence="1">Glyoxalase</fullName>
    </submittedName>
</protein>
<dbReference type="EMBL" id="CP060394">
    <property type="protein sequence ID" value="QNI34907.1"/>
    <property type="molecule type" value="Genomic_DNA"/>
</dbReference>
<dbReference type="KEGG" id="adin:H7849_10150"/>
<proteinExistence type="predicted"/>
<evidence type="ECO:0000313" key="2">
    <source>
        <dbReference type="Proteomes" id="UP000515312"/>
    </source>
</evidence>
<accession>A0A7G8BQT7</accession>
<evidence type="ECO:0000313" key="1">
    <source>
        <dbReference type="EMBL" id="QNI34907.1"/>
    </source>
</evidence>
<dbReference type="InterPro" id="IPR029068">
    <property type="entry name" value="Glyas_Bleomycin-R_OHBP_Dase"/>
</dbReference>
<sequence>MGLSWTQTTEGPNPAFTVAVGAQYDTTHVYVSPSDVDAFVASFLGTFGGKSTKQVIAMVTPTPSKTTSQLLQTPVGTVSLFGFLTPIPAPFGAERTGYLVTNMDAAIKKAKASGADVVVAPFPDPIGVDAVIEFPGGVKTQIYWHTTAPSYTPFVTVPENRVYVSPDAVNKFLHSFLAFSDGRVVFDQPAAPGNEIGLPGTTFRRIQVESVFGKLLVLVTDGHLPYPYGRETTGYEVDDLGSTLQKATSLGDKVLIQPVTLQGRTSAMVQFPGGYIAEIHSSISSAGH</sequence>
<dbReference type="SUPFAM" id="SSF54593">
    <property type="entry name" value="Glyoxalase/Bleomycin resistance protein/Dihydroxybiphenyl dioxygenase"/>
    <property type="match status" value="2"/>
</dbReference>
<keyword evidence="2" id="KW-1185">Reference proteome</keyword>
<name>A0A7G8BQT7_9BACT</name>
<organism evidence="1 2">
    <name type="scientific">Alloacidobacterium dinghuense</name>
    <dbReference type="NCBI Taxonomy" id="2763107"/>
    <lineage>
        <taxon>Bacteria</taxon>
        <taxon>Pseudomonadati</taxon>
        <taxon>Acidobacteriota</taxon>
        <taxon>Terriglobia</taxon>
        <taxon>Terriglobales</taxon>
        <taxon>Acidobacteriaceae</taxon>
        <taxon>Alloacidobacterium</taxon>
    </lineage>
</organism>
<dbReference type="Proteomes" id="UP000515312">
    <property type="component" value="Chromosome"/>
</dbReference>
<gene>
    <name evidence="1" type="ORF">H7849_10150</name>
</gene>